<evidence type="ECO:0000256" key="6">
    <source>
        <dbReference type="ARBA" id="ARBA00023136"/>
    </source>
</evidence>
<feature type="transmembrane region" description="Helical" evidence="7">
    <location>
        <begin position="382"/>
        <end position="402"/>
    </location>
</feature>
<evidence type="ECO:0000313" key="8">
    <source>
        <dbReference type="EMBL" id="MCU9594176.1"/>
    </source>
</evidence>
<evidence type="ECO:0000256" key="1">
    <source>
        <dbReference type="ARBA" id="ARBA00004651"/>
    </source>
</evidence>
<keyword evidence="4 7" id="KW-0812">Transmembrane</keyword>
<feature type="transmembrane region" description="Helical" evidence="7">
    <location>
        <begin position="292"/>
        <end position="316"/>
    </location>
</feature>
<gene>
    <name evidence="8" type="ORF">OEV82_06875</name>
</gene>
<feature type="transmembrane region" description="Helical" evidence="7">
    <location>
        <begin position="144"/>
        <end position="165"/>
    </location>
</feature>
<evidence type="ECO:0000256" key="5">
    <source>
        <dbReference type="ARBA" id="ARBA00022989"/>
    </source>
</evidence>
<evidence type="ECO:0000256" key="2">
    <source>
        <dbReference type="ARBA" id="ARBA00007430"/>
    </source>
</evidence>
<dbReference type="PANTHER" id="PTHR30250">
    <property type="entry name" value="PST FAMILY PREDICTED COLANIC ACID TRANSPORTER"/>
    <property type="match status" value="1"/>
</dbReference>
<keyword evidence="3" id="KW-1003">Cell membrane</keyword>
<feature type="transmembrane region" description="Helical" evidence="7">
    <location>
        <begin position="171"/>
        <end position="190"/>
    </location>
</feature>
<feature type="transmembrane region" description="Helical" evidence="7">
    <location>
        <begin position="444"/>
        <end position="463"/>
    </location>
</feature>
<feature type="transmembrane region" description="Helical" evidence="7">
    <location>
        <begin position="81"/>
        <end position="101"/>
    </location>
</feature>
<feature type="transmembrane region" description="Helical" evidence="7">
    <location>
        <begin position="21"/>
        <end position="39"/>
    </location>
</feature>
<dbReference type="Pfam" id="PF13440">
    <property type="entry name" value="Polysacc_synt_3"/>
    <property type="match status" value="1"/>
</dbReference>
<feature type="transmembrane region" description="Helical" evidence="7">
    <location>
        <begin position="355"/>
        <end position="376"/>
    </location>
</feature>
<evidence type="ECO:0000313" key="9">
    <source>
        <dbReference type="Proteomes" id="UP001208656"/>
    </source>
</evidence>
<name>A0ABT2WFE5_9BACI</name>
<organism evidence="8 9">
    <name type="scientific">Pallidibacillus thermolactis</name>
    <dbReference type="NCBI Taxonomy" id="251051"/>
    <lineage>
        <taxon>Bacteria</taxon>
        <taxon>Bacillati</taxon>
        <taxon>Bacillota</taxon>
        <taxon>Bacilli</taxon>
        <taxon>Bacillales</taxon>
        <taxon>Bacillaceae</taxon>
        <taxon>Pallidibacillus</taxon>
    </lineage>
</organism>
<dbReference type="RefSeq" id="WP_263061412.1">
    <property type="nucleotide sequence ID" value="NZ_JAOUSE010000014.1"/>
</dbReference>
<protein>
    <submittedName>
        <fullName evidence="8">Lipopolysaccharide biosynthesis protein</fullName>
    </submittedName>
</protein>
<comment type="caution">
    <text evidence="8">The sequence shown here is derived from an EMBL/GenBank/DDBJ whole genome shotgun (WGS) entry which is preliminary data.</text>
</comment>
<accession>A0ABT2WFE5</accession>
<dbReference type="Proteomes" id="UP001208656">
    <property type="component" value="Unassembled WGS sequence"/>
</dbReference>
<comment type="subcellular location">
    <subcellularLocation>
        <location evidence="1">Cell membrane</location>
        <topology evidence="1">Multi-pass membrane protein</topology>
    </subcellularLocation>
</comment>
<sequence length="484" mass="54303">MISKIYDDLKKGILISAIGRYSYFLIQFIILAVLSRLLTPEEFGVVSIINVFLIFFNMLVDMGIGPALIQNKTLNKKQIDGVYSFTIILSIVIAIIFAFMSKPIANFYDNPKLIGVSLAMSIALLTTGMNMVPQAILAKQKRFLEINIAQVVSSLIAGTVAIFLAYIGFSYYALVMNTILKNFIMFVMMFTKSRLRITKEIRKSSLLELYTFSKNQFLFNIMNYFSRNLDHLLIGKYISLKQLGYYDKAYTLSLYPNQILTSVITPVVQPVLSEYEEQKTVIKDTYVTLSKLLALMGMPLTVFLVLSAEEVILILFGSQWTGSIPTFQILALSIWIQMILSSTGSIFQSSNRTDLMLLSGILSTILNVASIVIGILFGKIEIVALGLVISFAINFIQCNYLLMKKVFQARQIEYYKILISPSIISLLVLISLVLIEYFLGNVSIWVTIIVKGFASLVMFLFGLKLTGNLSYLLKIFKRRGGGAG</sequence>
<evidence type="ECO:0000256" key="3">
    <source>
        <dbReference type="ARBA" id="ARBA00022475"/>
    </source>
</evidence>
<keyword evidence="6 7" id="KW-0472">Membrane</keyword>
<comment type="similarity">
    <text evidence="2">Belongs to the polysaccharide synthase family.</text>
</comment>
<dbReference type="CDD" id="cd13127">
    <property type="entry name" value="MATE_tuaB_like"/>
    <property type="match status" value="1"/>
</dbReference>
<keyword evidence="9" id="KW-1185">Reference proteome</keyword>
<feature type="transmembrane region" description="Helical" evidence="7">
    <location>
        <begin position="414"/>
        <end position="438"/>
    </location>
</feature>
<dbReference type="InterPro" id="IPR050833">
    <property type="entry name" value="Poly_Biosynth_Transport"/>
</dbReference>
<feature type="transmembrane region" description="Helical" evidence="7">
    <location>
        <begin position="322"/>
        <end position="343"/>
    </location>
</feature>
<reference evidence="8 9" key="1">
    <citation type="submission" date="2022-10" db="EMBL/GenBank/DDBJ databases">
        <title>Description of Fervidibacillus gen. nov. in the family Fervidibacillaceae fam. nov. with two species, Fervidibacillus albus sp. nov., and Fervidibacillus halotolerans sp. nov., isolated from tidal flat sediments.</title>
        <authorList>
            <person name="Kwon K.K."/>
            <person name="Yang S.-H."/>
        </authorList>
    </citation>
    <scope>NUCLEOTIDE SEQUENCE [LARGE SCALE GENOMIC DNA]</scope>
    <source>
        <strain evidence="8 9">DSM 23332</strain>
    </source>
</reference>
<evidence type="ECO:0000256" key="7">
    <source>
        <dbReference type="SAM" id="Phobius"/>
    </source>
</evidence>
<dbReference type="PANTHER" id="PTHR30250:SF10">
    <property type="entry name" value="LIPOPOLYSACCHARIDE BIOSYNTHESIS PROTEIN WZXC"/>
    <property type="match status" value="1"/>
</dbReference>
<proteinExistence type="inferred from homology"/>
<feature type="transmembrane region" description="Helical" evidence="7">
    <location>
        <begin position="113"/>
        <end position="132"/>
    </location>
</feature>
<keyword evidence="5 7" id="KW-1133">Transmembrane helix</keyword>
<dbReference type="EMBL" id="JAOUSE010000014">
    <property type="protein sequence ID" value="MCU9594176.1"/>
    <property type="molecule type" value="Genomic_DNA"/>
</dbReference>
<feature type="transmembrane region" description="Helical" evidence="7">
    <location>
        <begin position="45"/>
        <end position="69"/>
    </location>
</feature>
<evidence type="ECO:0000256" key="4">
    <source>
        <dbReference type="ARBA" id="ARBA00022692"/>
    </source>
</evidence>